<evidence type="ECO:0000313" key="3">
    <source>
        <dbReference type="Proteomes" id="UP000295611"/>
    </source>
</evidence>
<proteinExistence type="predicted"/>
<dbReference type="RefSeq" id="WP_208108207.1">
    <property type="nucleotide sequence ID" value="NZ_SNZP01000002.1"/>
</dbReference>
<gene>
    <name evidence="2" type="ORF">DFP86_102330</name>
</gene>
<dbReference type="SUPFAM" id="SSF88874">
    <property type="entry name" value="Receptor-binding domain of short tail fibre protein gp12"/>
    <property type="match status" value="1"/>
</dbReference>
<keyword evidence="3" id="KW-1185">Reference proteome</keyword>
<dbReference type="AlphaFoldDB" id="A0A4R7BEN1"/>
<comment type="caution">
    <text evidence="2">The sequence shown here is derived from an EMBL/GenBank/DDBJ whole genome shotgun (WGS) entry which is preliminary data.</text>
</comment>
<dbReference type="Proteomes" id="UP000295611">
    <property type="component" value="Unassembled WGS sequence"/>
</dbReference>
<accession>A0A4R7BEN1</accession>
<name>A0A4R7BEN1_9NEIS</name>
<dbReference type="InterPro" id="IPR037053">
    <property type="entry name" value="Phage_tail_collar_dom_sf"/>
</dbReference>
<dbReference type="EMBL" id="SNZP01000002">
    <property type="protein sequence ID" value="TDR82216.1"/>
    <property type="molecule type" value="Genomic_DNA"/>
</dbReference>
<reference evidence="2 3" key="1">
    <citation type="submission" date="2019-03" db="EMBL/GenBank/DDBJ databases">
        <title>Genomic Encyclopedia of Type Strains, Phase III (KMG-III): the genomes of soil and plant-associated and newly described type strains.</title>
        <authorList>
            <person name="Whitman W."/>
        </authorList>
    </citation>
    <scope>NUCLEOTIDE SEQUENCE [LARGE SCALE GENOMIC DNA]</scope>
    <source>
        <strain evidence="2 3">CECT 8976</strain>
    </source>
</reference>
<protein>
    <submittedName>
        <fullName evidence="2">Microcystin-dependent protein</fullName>
    </submittedName>
</protein>
<evidence type="ECO:0000313" key="2">
    <source>
        <dbReference type="EMBL" id="TDR82216.1"/>
    </source>
</evidence>
<feature type="domain" description="Phage tail collar" evidence="1">
    <location>
        <begin position="242"/>
        <end position="297"/>
    </location>
</feature>
<dbReference type="Gene3D" id="3.90.1340.10">
    <property type="entry name" value="Phage tail collar domain"/>
    <property type="match status" value="1"/>
</dbReference>
<dbReference type="Pfam" id="PF07484">
    <property type="entry name" value="Collar"/>
    <property type="match status" value="1"/>
</dbReference>
<organism evidence="2 3">
    <name type="scientific">Paludibacterium purpuratum</name>
    <dbReference type="NCBI Taxonomy" id="1144873"/>
    <lineage>
        <taxon>Bacteria</taxon>
        <taxon>Pseudomonadati</taxon>
        <taxon>Pseudomonadota</taxon>
        <taxon>Betaproteobacteria</taxon>
        <taxon>Neisseriales</taxon>
        <taxon>Chromobacteriaceae</taxon>
        <taxon>Paludibacterium</taxon>
    </lineage>
</organism>
<dbReference type="InterPro" id="IPR011083">
    <property type="entry name" value="Phage_tail_collar_dom"/>
</dbReference>
<evidence type="ECO:0000259" key="1">
    <source>
        <dbReference type="Pfam" id="PF07484"/>
    </source>
</evidence>
<sequence>MVAAFNQTNFTTQDSATYKASIDTNFAVLARNGQMFAPHAAASPNMTMAVDPGYVFDGINVTTQSLQTTSQISAPVSNPRIDLVVCDIYTGQVSVVSGSEAASPSAPAIPQGKFPVAQVLLAVGVQAITSGMITDVRCVTAPPERSLSGSVITSAYSAQTTDLGRTLKFNGSFSASLSATLGAGWWANIKNVGSGVITFTPTSGTIDGAASVQLNAGQGGSILFDGANFYSFGLGGAGNPTGTIISSACASPPTGYLACDGSAVSRAAYSSLFAAIGTTFGAGDGSTTFNVPDARGVALRGVDGSRGLDSGRTLGSYQADAIASHSVGVSDPGHAHSGIVTNNTQIGNNGSGTYPNGGKFTVSASSTYSGVGTAALYNNQGQAFGTTSSTTSISASYSGAAETRMKNLAVNFFIKY</sequence>